<dbReference type="SUPFAM" id="SSF52743">
    <property type="entry name" value="Subtilisin-like"/>
    <property type="match status" value="1"/>
</dbReference>
<dbReference type="GO" id="GO:0006508">
    <property type="term" value="P:proteolysis"/>
    <property type="evidence" value="ECO:0007669"/>
    <property type="project" value="UniProtKB-KW"/>
</dbReference>
<name>A0A5B8A3T8_9BACT</name>
<feature type="active site" description="Charge relay system" evidence="2">
    <location>
        <position position="404"/>
    </location>
</feature>
<protein>
    <submittedName>
        <fullName evidence="5">T9SS type A sorting domain-containing protein</fullName>
    </submittedName>
</protein>
<evidence type="ECO:0000256" key="2">
    <source>
        <dbReference type="PROSITE-ProRule" id="PRU01240"/>
    </source>
</evidence>
<proteinExistence type="inferred from homology"/>
<dbReference type="GO" id="GO:0004252">
    <property type="term" value="F:serine-type endopeptidase activity"/>
    <property type="evidence" value="ECO:0007669"/>
    <property type="project" value="UniProtKB-UniRule"/>
</dbReference>
<gene>
    <name evidence="5" type="ORF">FHG12_18725</name>
</gene>
<keyword evidence="2" id="KW-0645">Protease</keyword>
<dbReference type="NCBIfam" id="TIGR04183">
    <property type="entry name" value="Por_Secre_tail"/>
    <property type="match status" value="1"/>
</dbReference>
<dbReference type="OrthoDB" id="9792152at2"/>
<reference evidence="5 6" key="1">
    <citation type="submission" date="2019-06" db="EMBL/GenBank/DDBJ databases">
        <authorList>
            <person name="Srinivasan S."/>
        </authorList>
    </citation>
    <scope>NUCLEOTIDE SEQUENCE [LARGE SCALE GENOMIC DNA]</scope>
    <source>
        <strain evidence="5 6">17J68-5</strain>
    </source>
</reference>
<dbReference type="CDD" id="cd07493">
    <property type="entry name" value="Peptidases_S8_9"/>
    <property type="match status" value="1"/>
</dbReference>
<keyword evidence="2" id="KW-0720">Serine protease</keyword>
<dbReference type="KEGG" id="hyj:FHG12_18725"/>
<dbReference type="InterPro" id="IPR000209">
    <property type="entry name" value="Peptidase_S8/S53_dom"/>
</dbReference>
<dbReference type="AlphaFoldDB" id="A0A5B8A3T8"/>
<feature type="domain" description="Peptidase S8/S53" evidence="4">
    <location>
        <begin position="212"/>
        <end position="450"/>
    </location>
</feature>
<dbReference type="InterPro" id="IPR026444">
    <property type="entry name" value="Secre_tail"/>
</dbReference>
<organism evidence="5 6">
    <name type="scientific">Hymenobacter jejuensis</name>
    <dbReference type="NCBI Taxonomy" id="2502781"/>
    <lineage>
        <taxon>Bacteria</taxon>
        <taxon>Pseudomonadati</taxon>
        <taxon>Bacteroidota</taxon>
        <taxon>Cytophagia</taxon>
        <taxon>Cytophagales</taxon>
        <taxon>Hymenobacteraceae</taxon>
        <taxon>Hymenobacter</taxon>
    </lineage>
</organism>
<dbReference type="PANTHER" id="PTHR43399">
    <property type="entry name" value="SUBTILISIN-RELATED"/>
    <property type="match status" value="1"/>
</dbReference>
<keyword evidence="2" id="KW-0378">Hydrolase</keyword>
<evidence type="ECO:0000313" key="6">
    <source>
        <dbReference type="Proteomes" id="UP000305398"/>
    </source>
</evidence>
<sequence>MRVFQLVLVYLLGSGLLAQAAGASAPPVTAIRKHLLYFRDKANSPYKLTQPQAFLSARAVQRRTRQGIALSVRDLPVNPSYVAQVKAVPGAQLWYTSRWFNAAVVACDSATLAKLNALPCVQSARTLNRGLPGTHKRDPEAASDVQARTLSRSDYGQAFTQARMIGAVDMHNAGFRGEGMQIAVFDGGFPGVDKIPAFTPLFGEKRLASTFNFVEKNKSVFIRDSHGTNTLSTLAANQPGFFMGTAPKATYHLCLTEDVNSEHPVEEVNWLIAAEYADSVGVDVISSSLGYNSFDYPSIDYTYNDMNGRTAISTRAATIAARVGMLVVSSAGNEGGNSWRYITAPADADSILTVGAVDSLRIRASFSSIGPTADGRIKPSLMAQGRASAILTSNGSVVRGNGTSFSCPILAGMATGFWQANPTLTAQQVISFLERSASRAKVPNDEYGFGIPNFVQANDLVAIDRAEFSNDVVLYPNPTHNEELFLQLPKELQAVPLYVRIIDTHGALVAQQDVPAANAAAVRLQPISLAKGVYLCLVKASGKRQRTVRFVKL</sequence>
<keyword evidence="6" id="KW-1185">Reference proteome</keyword>
<keyword evidence="3" id="KW-0732">Signal</keyword>
<dbReference type="PROSITE" id="PS51892">
    <property type="entry name" value="SUBTILASE"/>
    <property type="match status" value="1"/>
</dbReference>
<dbReference type="Gene3D" id="3.40.50.200">
    <property type="entry name" value="Peptidase S8/S53 domain"/>
    <property type="match status" value="1"/>
</dbReference>
<dbReference type="Pfam" id="PF00082">
    <property type="entry name" value="Peptidase_S8"/>
    <property type="match status" value="1"/>
</dbReference>
<dbReference type="InterPro" id="IPR051048">
    <property type="entry name" value="Peptidase_S8/S53_subtilisin"/>
</dbReference>
<feature type="signal peptide" evidence="3">
    <location>
        <begin position="1"/>
        <end position="20"/>
    </location>
</feature>
<dbReference type="RefSeq" id="WP_139517242.1">
    <property type="nucleotide sequence ID" value="NZ_CP040896.1"/>
</dbReference>
<evidence type="ECO:0000256" key="3">
    <source>
        <dbReference type="SAM" id="SignalP"/>
    </source>
</evidence>
<feature type="active site" description="Charge relay system" evidence="2">
    <location>
        <position position="226"/>
    </location>
</feature>
<evidence type="ECO:0000256" key="1">
    <source>
        <dbReference type="ARBA" id="ARBA00011073"/>
    </source>
</evidence>
<dbReference type="PANTHER" id="PTHR43399:SF4">
    <property type="entry name" value="CELL WALL-ASSOCIATED PROTEASE"/>
    <property type="match status" value="1"/>
</dbReference>
<dbReference type="Proteomes" id="UP000305398">
    <property type="component" value="Chromosome"/>
</dbReference>
<comment type="similarity">
    <text evidence="1 2">Belongs to the peptidase S8 family.</text>
</comment>
<accession>A0A5B8A3T8</accession>
<dbReference type="EMBL" id="CP040896">
    <property type="protein sequence ID" value="QDA62010.1"/>
    <property type="molecule type" value="Genomic_DNA"/>
</dbReference>
<dbReference type="InterPro" id="IPR036852">
    <property type="entry name" value="Peptidase_S8/S53_dom_sf"/>
</dbReference>
<feature type="active site" description="Charge relay system" evidence="2">
    <location>
        <position position="186"/>
    </location>
</feature>
<evidence type="ECO:0000259" key="4">
    <source>
        <dbReference type="Pfam" id="PF00082"/>
    </source>
</evidence>
<feature type="chain" id="PRO_5023084948" evidence="3">
    <location>
        <begin position="21"/>
        <end position="553"/>
    </location>
</feature>
<evidence type="ECO:0000313" key="5">
    <source>
        <dbReference type="EMBL" id="QDA62010.1"/>
    </source>
</evidence>